<dbReference type="Proteomes" id="UP000254554">
    <property type="component" value="Unassembled WGS sequence"/>
</dbReference>
<name>A0A377G5F9_9GAMM</name>
<dbReference type="Pfam" id="PF05141">
    <property type="entry name" value="DIT1_PvcA"/>
    <property type="match status" value="1"/>
</dbReference>
<dbReference type="EMBL" id="UGGT01000001">
    <property type="protein sequence ID" value="STO20036.1"/>
    <property type="molecule type" value="Genomic_DNA"/>
</dbReference>
<reference evidence="1 2" key="1">
    <citation type="submission" date="2018-06" db="EMBL/GenBank/DDBJ databases">
        <authorList>
            <consortium name="Pathogen Informatics"/>
            <person name="Doyle S."/>
        </authorList>
    </citation>
    <scope>NUCLEOTIDE SEQUENCE [LARGE SCALE GENOMIC DNA]</scope>
    <source>
        <strain evidence="1 2">NCTC11370</strain>
    </source>
</reference>
<dbReference type="STRING" id="1094715.GCA_000236165_00081"/>
<gene>
    <name evidence="1" type="ORF">NCTC11370_00081</name>
</gene>
<evidence type="ECO:0000313" key="2">
    <source>
        <dbReference type="Proteomes" id="UP000254554"/>
    </source>
</evidence>
<proteinExistence type="predicted"/>
<dbReference type="GeneID" id="93291137"/>
<sequence length="308" mass="35229">MNTIHKTTTSLLNILFAHRRMSEASENKCPGTSCPECNQLPLQKIKDAVLEQRMLTLILPAFPAKSANREKTLSAKPDRGEIIGLENLNQLCKDMQQVYPVGVKLIICSDGRVFNDLVLVDDQHVDVYQKGIKDIITNFGLTHLSTFSLDDVYHGHQYSNMRELLMLEFGQSSGELKQSIIRSDNARYQFNGIHRFIIEDQLALKQGLTKNKIRQQAKQTAYEVIRRSNAWSRLLKQSFPQAIRLSIHPQSCGSEKIGIHFLPTSNRWSTPWHSVLLKNAQGWQLVKRFEAEQLGARLHHDHYVLETC</sequence>
<dbReference type="InterPro" id="IPR007817">
    <property type="entry name" value="Isocyanide_synthase_DIT1"/>
</dbReference>
<dbReference type="RefSeq" id="WP_010652244.1">
    <property type="nucleotide sequence ID" value="NZ_JAPHOO010000002.1"/>
</dbReference>
<protein>
    <submittedName>
        <fullName evidence="1">Pyoverdine/dityrosine biosynthesis protein</fullName>
    </submittedName>
</protein>
<keyword evidence="2" id="KW-1185">Reference proteome</keyword>
<accession>A0A377G5F9</accession>
<organism evidence="1 2">
    <name type="scientific">Fluoribacter dumoffii</name>
    <dbReference type="NCBI Taxonomy" id="463"/>
    <lineage>
        <taxon>Bacteria</taxon>
        <taxon>Pseudomonadati</taxon>
        <taxon>Pseudomonadota</taxon>
        <taxon>Gammaproteobacteria</taxon>
        <taxon>Legionellales</taxon>
        <taxon>Legionellaceae</taxon>
        <taxon>Fluoribacter</taxon>
    </lineage>
</organism>
<evidence type="ECO:0000313" key="1">
    <source>
        <dbReference type="EMBL" id="STO20036.1"/>
    </source>
</evidence>
<dbReference type="PANTHER" id="PTHR37285:SF5">
    <property type="entry name" value="SPORE WALL MATURATION PROTEIN DIT1"/>
    <property type="match status" value="1"/>
</dbReference>
<dbReference type="PANTHER" id="PTHR37285">
    <property type="entry name" value="SPORE WALL MATURATION PROTEIN DIT1"/>
    <property type="match status" value="1"/>
</dbReference>
<dbReference type="OrthoDB" id="860574at2"/>
<dbReference type="AlphaFoldDB" id="A0A377G5F9"/>